<name>A0A0N8KMX9_9CYAN</name>
<evidence type="ECO:0000313" key="2">
    <source>
        <dbReference type="EMBL" id="KPQ34986.1"/>
    </source>
</evidence>
<evidence type="ECO:0000313" key="3">
    <source>
        <dbReference type="Proteomes" id="UP000050465"/>
    </source>
</evidence>
<feature type="compositionally biased region" description="Low complexity" evidence="1">
    <location>
        <begin position="355"/>
        <end position="367"/>
    </location>
</feature>
<reference evidence="2 3" key="1">
    <citation type="submission" date="2015-09" db="EMBL/GenBank/DDBJ databases">
        <title>Identification and resolution of microdiversity through metagenomic sequencing of parallel consortia.</title>
        <authorList>
            <person name="Nelson W.C."/>
            <person name="Romine M.F."/>
            <person name="Lindemann S.R."/>
        </authorList>
    </citation>
    <scope>NUCLEOTIDE SEQUENCE [LARGE SCALE GENOMIC DNA]</scope>
    <source>
        <strain evidence="2">Ana</strain>
    </source>
</reference>
<comment type="caution">
    <text evidence="2">The sequence shown here is derived from an EMBL/GenBank/DDBJ whole genome shotgun (WGS) entry which is preliminary data.</text>
</comment>
<feature type="region of interest" description="Disordered" evidence="1">
    <location>
        <begin position="355"/>
        <end position="391"/>
    </location>
</feature>
<dbReference type="Pfam" id="PF14233">
    <property type="entry name" value="DUF4335"/>
    <property type="match status" value="1"/>
</dbReference>
<dbReference type="STRING" id="1666911.HLUCCA11_12515"/>
<feature type="compositionally biased region" description="Polar residues" evidence="1">
    <location>
        <begin position="376"/>
        <end position="391"/>
    </location>
</feature>
<dbReference type="Proteomes" id="UP000050465">
    <property type="component" value="Unassembled WGS sequence"/>
</dbReference>
<protein>
    <recommendedName>
        <fullName evidence="4">DUF4335 domain-containing protein</fullName>
    </recommendedName>
</protein>
<sequence length="493" mass="52914">MTIRRQYQLPNCSLILDGLSIDPEPGNEEMMSLLVNAECRISGLERSLNGGYNFFAALVRAVSQYTQEVLSGFAHPQVTEGEPLLVHINPGDGPYHHLVIQPEIADLGDSGDGRAIDIKLSSVQLFDLTEAVDQFFDDRSTLPELQSELSPLPRRFVRTDEALSDRALPAILGFGGLVAATMAISVLPLPEVRDPSVAGLVDGADNSAEVQTADTAEATPPTGDGSEPAADGIAAANTASALWEEAPRITDERTLATLQTELQTQLDEAVDSDANFVDPLAYKVAVNEAGEVVGYQFDNDAALRDVDKTPLPRLARANAAAEGLEENAIAEYNVAFSADGIEVLPETTAVAALPEAEAETETTVAEPTETKPNPRAQANSTSANFTNEPPTTVSSLAEIESLNNQLKSTIVENREQPRVGESPAIYRVRVKDDGTVIGYQPVGEDAVEAVGETPLPDLLESAPEETPSVDYRVVFTERGVVEVSPWWGWSFYE</sequence>
<evidence type="ECO:0008006" key="4">
    <source>
        <dbReference type="Google" id="ProtNLM"/>
    </source>
</evidence>
<feature type="region of interest" description="Disordered" evidence="1">
    <location>
        <begin position="208"/>
        <end position="231"/>
    </location>
</feature>
<dbReference type="PATRIC" id="fig|1666911.3.peg.4654"/>
<proteinExistence type="predicted"/>
<organism evidence="2 3">
    <name type="scientific">Phormidesmis priestleyi Ana</name>
    <dbReference type="NCBI Taxonomy" id="1666911"/>
    <lineage>
        <taxon>Bacteria</taxon>
        <taxon>Bacillati</taxon>
        <taxon>Cyanobacteriota</taxon>
        <taxon>Cyanophyceae</taxon>
        <taxon>Leptolyngbyales</taxon>
        <taxon>Leptolyngbyaceae</taxon>
        <taxon>Phormidesmis</taxon>
    </lineage>
</organism>
<dbReference type="InterPro" id="IPR025569">
    <property type="entry name" value="DUF4335"/>
</dbReference>
<gene>
    <name evidence="2" type="ORF">HLUCCA11_12515</name>
</gene>
<dbReference type="EMBL" id="LJZR01000015">
    <property type="protein sequence ID" value="KPQ34986.1"/>
    <property type="molecule type" value="Genomic_DNA"/>
</dbReference>
<accession>A0A0N8KMX9</accession>
<dbReference type="AlphaFoldDB" id="A0A0N8KMX9"/>
<evidence type="ECO:0000256" key="1">
    <source>
        <dbReference type="SAM" id="MobiDB-lite"/>
    </source>
</evidence>